<dbReference type="PATRIC" id="fig|1003181.4.peg.6004"/>
<comment type="caution">
    <text evidence="2">The sequence shown here is derived from an EMBL/GenBank/DDBJ whole genome shotgun (WGS) entry which is preliminary data.</text>
</comment>
<dbReference type="EMBL" id="LUTY01002666">
    <property type="protein sequence ID" value="OAD19781.1"/>
    <property type="molecule type" value="Genomic_DNA"/>
</dbReference>
<organism evidence="2 3">
    <name type="scientific">Candidatus Thiomargarita nelsonii</name>
    <dbReference type="NCBI Taxonomy" id="1003181"/>
    <lineage>
        <taxon>Bacteria</taxon>
        <taxon>Pseudomonadati</taxon>
        <taxon>Pseudomonadota</taxon>
        <taxon>Gammaproteobacteria</taxon>
        <taxon>Thiotrichales</taxon>
        <taxon>Thiotrichaceae</taxon>
        <taxon>Thiomargarita</taxon>
    </lineage>
</organism>
<evidence type="ECO:0000259" key="1">
    <source>
        <dbReference type="Pfam" id="PF01370"/>
    </source>
</evidence>
<dbReference type="PANTHER" id="PTHR12126:SF11">
    <property type="entry name" value="NADH DEHYDROGENASE [UBIQUINONE] 1 ALPHA SUBCOMPLEX SUBUNIT 9, MITOCHONDRIAL"/>
    <property type="match status" value="1"/>
</dbReference>
<evidence type="ECO:0000313" key="2">
    <source>
        <dbReference type="EMBL" id="OAD19781.1"/>
    </source>
</evidence>
<dbReference type="Gene3D" id="3.40.50.720">
    <property type="entry name" value="NAD(P)-binding Rossmann-like Domain"/>
    <property type="match status" value="1"/>
</dbReference>
<dbReference type="InterPro" id="IPR036291">
    <property type="entry name" value="NAD(P)-bd_dom_sf"/>
</dbReference>
<proteinExistence type="predicted"/>
<sequence length="157" mass="17697">MSWTVLRPTLIYGCGIDKNVTFIAQLIRRFGFFPILGRGTGLRQPVHADDLAAACLQACLSPAAVNKAYNLSGGETLTYRDMVEAIFQQLGKKPRIISIPLPVFKILSRIMTRLPVAMITRMNQDLCFDHTAAYHDFAYSPRTFRDNDMGFERPINL</sequence>
<evidence type="ECO:0000313" key="3">
    <source>
        <dbReference type="Proteomes" id="UP000076962"/>
    </source>
</evidence>
<keyword evidence="3" id="KW-1185">Reference proteome</keyword>
<reference evidence="2 3" key="1">
    <citation type="submission" date="2016-05" db="EMBL/GenBank/DDBJ databases">
        <title>Single-cell genome of chain-forming Candidatus Thiomargarita nelsonii and comparison to other large sulfur-oxidizing bacteria.</title>
        <authorList>
            <person name="Winkel M."/>
            <person name="Salman V."/>
            <person name="Woyke T."/>
            <person name="Schulz-Vogt H."/>
            <person name="Richter M."/>
            <person name="Flood B."/>
            <person name="Bailey J."/>
            <person name="Amann R."/>
            <person name="Mussmann M."/>
        </authorList>
    </citation>
    <scope>NUCLEOTIDE SEQUENCE [LARGE SCALE GENOMIC DNA]</scope>
    <source>
        <strain evidence="2 3">THI036</strain>
    </source>
</reference>
<dbReference type="SUPFAM" id="SSF51735">
    <property type="entry name" value="NAD(P)-binding Rossmann-fold domains"/>
    <property type="match status" value="1"/>
</dbReference>
<protein>
    <submittedName>
        <fullName evidence="2">NAD-dependent epimerase/dehydratase</fullName>
    </submittedName>
</protein>
<dbReference type="PANTHER" id="PTHR12126">
    <property type="entry name" value="NADH-UBIQUINONE OXIDOREDUCTASE 39 KDA SUBUNIT-RELATED"/>
    <property type="match status" value="1"/>
</dbReference>
<dbReference type="Pfam" id="PF01370">
    <property type="entry name" value="Epimerase"/>
    <property type="match status" value="1"/>
</dbReference>
<dbReference type="Proteomes" id="UP000076962">
    <property type="component" value="Unassembled WGS sequence"/>
</dbReference>
<dbReference type="GO" id="GO:0044877">
    <property type="term" value="F:protein-containing complex binding"/>
    <property type="evidence" value="ECO:0007669"/>
    <property type="project" value="TreeGrafter"/>
</dbReference>
<dbReference type="InterPro" id="IPR051207">
    <property type="entry name" value="ComplexI_NDUFA9_subunit"/>
</dbReference>
<dbReference type="InterPro" id="IPR001509">
    <property type="entry name" value="Epimerase_deHydtase"/>
</dbReference>
<gene>
    <name evidence="2" type="ORF">THIOM_004559</name>
</gene>
<dbReference type="AlphaFoldDB" id="A0A176RVK2"/>
<feature type="domain" description="NAD-dependent epimerase/dehydratase" evidence="1">
    <location>
        <begin position="2"/>
        <end position="71"/>
    </location>
</feature>
<name>A0A176RVK2_9GAMM</name>
<accession>A0A176RVK2</accession>